<sequence>MARPPHKPRPVYHDLVYRKEKSGLGVIVWAVVLGAMVAGATIAWDRGLFGKAGEAMMPYLESFLR</sequence>
<dbReference type="AlphaFoldDB" id="A0A0G3XGB7"/>
<name>A0A0G3XGB7_9SPHN</name>
<gene>
    <name evidence="1" type="ORF">AB433_06115</name>
</gene>
<reference evidence="1 2" key="1">
    <citation type="submission" date="2015-06" db="EMBL/GenBank/DDBJ databases">
        <authorList>
            <person name="Zeng Y."/>
            <person name="Huang Y."/>
        </authorList>
    </citation>
    <scope>NUCLEOTIDE SEQUENCE [LARGE SCALE GENOMIC DNA]</scope>
    <source>
        <strain evidence="1 2">PQ-2</strain>
    </source>
</reference>
<accession>A0A0G3XGB7</accession>
<dbReference type="Proteomes" id="UP000035287">
    <property type="component" value="Chromosome"/>
</dbReference>
<protein>
    <submittedName>
        <fullName evidence="1">Uncharacterized protein</fullName>
    </submittedName>
</protein>
<dbReference type="KEGG" id="cna:AB433_06115"/>
<dbReference type="EMBL" id="CP011770">
    <property type="protein sequence ID" value="AKM09654.1"/>
    <property type="molecule type" value="Genomic_DNA"/>
</dbReference>
<evidence type="ECO:0000313" key="2">
    <source>
        <dbReference type="Proteomes" id="UP000035287"/>
    </source>
</evidence>
<proteinExistence type="predicted"/>
<dbReference type="PATRIC" id="fig|1348774.3.peg.1284"/>
<evidence type="ECO:0000313" key="1">
    <source>
        <dbReference type="EMBL" id="AKM09654.1"/>
    </source>
</evidence>
<dbReference type="STRING" id="1348774.AB433_06115"/>
<keyword evidence="2" id="KW-1185">Reference proteome</keyword>
<organism evidence="1 2">
    <name type="scientific">Croceicoccus naphthovorans</name>
    <dbReference type="NCBI Taxonomy" id="1348774"/>
    <lineage>
        <taxon>Bacteria</taxon>
        <taxon>Pseudomonadati</taxon>
        <taxon>Pseudomonadota</taxon>
        <taxon>Alphaproteobacteria</taxon>
        <taxon>Sphingomonadales</taxon>
        <taxon>Erythrobacteraceae</taxon>
        <taxon>Croceicoccus</taxon>
    </lineage>
</organism>
<dbReference type="RefSeq" id="WP_047820340.1">
    <property type="nucleotide sequence ID" value="NZ_CP011770.1"/>
</dbReference>